<accession>A0A6A4J343</accession>
<feature type="compositionally biased region" description="Basic and acidic residues" evidence="1">
    <location>
        <begin position="55"/>
        <end position="78"/>
    </location>
</feature>
<organism evidence="2 3">
    <name type="scientific">Apolygus lucorum</name>
    <name type="common">Small green plant bug</name>
    <name type="synonym">Lygocoris lucorum</name>
    <dbReference type="NCBI Taxonomy" id="248454"/>
    <lineage>
        <taxon>Eukaryota</taxon>
        <taxon>Metazoa</taxon>
        <taxon>Ecdysozoa</taxon>
        <taxon>Arthropoda</taxon>
        <taxon>Hexapoda</taxon>
        <taxon>Insecta</taxon>
        <taxon>Pterygota</taxon>
        <taxon>Neoptera</taxon>
        <taxon>Paraneoptera</taxon>
        <taxon>Hemiptera</taxon>
        <taxon>Heteroptera</taxon>
        <taxon>Panheteroptera</taxon>
        <taxon>Cimicomorpha</taxon>
        <taxon>Miridae</taxon>
        <taxon>Mirini</taxon>
        <taxon>Apolygus</taxon>
    </lineage>
</organism>
<reference evidence="2" key="1">
    <citation type="journal article" date="2021" name="Mol. Ecol. Resour.">
        <title>Apolygus lucorum genome provides insights into omnivorousness and mesophyll feeding.</title>
        <authorList>
            <person name="Liu Y."/>
            <person name="Liu H."/>
            <person name="Wang H."/>
            <person name="Huang T."/>
            <person name="Liu B."/>
            <person name="Yang B."/>
            <person name="Yin L."/>
            <person name="Li B."/>
            <person name="Zhang Y."/>
            <person name="Zhang S."/>
            <person name="Jiang F."/>
            <person name="Zhang X."/>
            <person name="Ren Y."/>
            <person name="Wang B."/>
            <person name="Wang S."/>
            <person name="Lu Y."/>
            <person name="Wu K."/>
            <person name="Fan W."/>
            <person name="Wang G."/>
        </authorList>
    </citation>
    <scope>NUCLEOTIDE SEQUENCE</scope>
    <source>
        <strain evidence="2">12Hb</strain>
    </source>
</reference>
<evidence type="ECO:0000313" key="3">
    <source>
        <dbReference type="Proteomes" id="UP000466442"/>
    </source>
</evidence>
<feature type="compositionally biased region" description="Basic residues" evidence="1">
    <location>
        <begin position="87"/>
        <end position="106"/>
    </location>
</feature>
<gene>
    <name evidence="2" type="ORF">GE061_017830</name>
</gene>
<feature type="region of interest" description="Disordered" evidence="1">
    <location>
        <begin position="55"/>
        <end position="125"/>
    </location>
</feature>
<evidence type="ECO:0000256" key="1">
    <source>
        <dbReference type="SAM" id="MobiDB-lite"/>
    </source>
</evidence>
<proteinExistence type="predicted"/>
<evidence type="ECO:0000313" key="2">
    <source>
        <dbReference type="EMBL" id="KAF6206594.1"/>
    </source>
</evidence>
<sequence>MLELSDVLESQEDGCTLPELIQNVLSKCDGNPRITMPRIMDALLTAEKLELVERIDSSKKSDSFHDEPKPSTQAEKKRSVSSATCLSKHKMKRKRSNASSRKKRLRRDSVERQPGIKIKTDSNES</sequence>
<name>A0A6A4J343_APOLU</name>
<protein>
    <submittedName>
        <fullName evidence="2">Uncharacterized protein</fullName>
    </submittedName>
</protein>
<keyword evidence="3" id="KW-1185">Reference proteome</keyword>
<dbReference type="Proteomes" id="UP000466442">
    <property type="component" value="Unassembled WGS sequence"/>
</dbReference>
<dbReference type="AlphaFoldDB" id="A0A6A4J343"/>
<dbReference type="EMBL" id="WIXP02000008">
    <property type="protein sequence ID" value="KAF6206594.1"/>
    <property type="molecule type" value="Genomic_DNA"/>
</dbReference>
<comment type="caution">
    <text evidence="2">The sequence shown here is derived from an EMBL/GenBank/DDBJ whole genome shotgun (WGS) entry which is preliminary data.</text>
</comment>